<evidence type="ECO:0000256" key="1">
    <source>
        <dbReference type="SAM" id="MobiDB-lite"/>
    </source>
</evidence>
<feature type="non-terminal residue" evidence="2">
    <location>
        <position position="1"/>
    </location>
</feature>
<keyword evidence="3" id="KW-1185">Reference proteome</keyword>
<feature type="region of interest" description="Disordered" evidence="1">
    <location>
        <begin position="76"/>
        <end position="123"/>
    </location>
</feature>
<gene>
    <name evidence="2" type="ORF">Naga_100963g1</name>
</gene>
<evidence type="ECO:0000313" key="3">
    <source>
        <dbReference type="Proteomes" id="UP000019335"/>
    </source>
</evidence>
<reference evidence="2 3" key="1">
    <citation type="journal article" date="2014" name="Mol. Plant">
        <title>Chromosome Scale Genome Assembly and Transcriptome Profiling of Nannochloropsis gaditana in Nitrogen Depletion.</title>
        <authorList>
            <person name="Corteggiani Carpinelli E."/>
            <person name="Telatin A."/>
            <person name="Vitulo N."/>
            <person name="Forcato C."/>
            <person name="D'Angelo M."/>
            <person name="Schiavon R."/>
            <person name="Vezzi A."/>
            <person name="Giacometti G.M."/>
            <person name="Morosinotto T."/>
            <person name="Valle G."/>
        </authorList>
    </citation>
    <scope>NUCLEOTIDE SEQUENCE [LARGE SCALE GENOMIC DNA]</scope>
    <source>
        <strain evidence="2 3">B-31</strain>
    </source>
</reference>
<dbReference type="Proteomes" id="UP000019335">
    <property type="component" value="Chromosome 15"/>
</dbReference>
<name>W7TUU9_9STRA</name>
<comment type="caution">
    <text evidence="2">The sequence shown here is derived from an EMBL/GenBank/DDBJ whole genome shotgun (WGS) entry which is preliminary data.</text>
</comment>
<feature type="compositionally biased region" description="Low complexity" evidence="1">
    <location>
        <begin position="104"/>
        <end position="122"/>
    </location>
</feature>
<accession>W7TUU9</accession>
<sequence>LLLLLRFLRPPLSPARARRHQGQHRYGPVAFKHGDGRAELIPEVGRLAPPGPRLCAPWSPCPLLCSPPCHRPGGSGILPAGGRTDGSGRAGRCRGGQGGRRRSLSLPSSPAGGAGGPPSTAGISVQTTAFHPGTIAAAGGYARNIGMRRGWGKGEDEDVSAMGMEGRRPAPGAERTLCCRQKSRYKRGTETRMQVFVGEARF</sequence>
<evidence type="ECO:0000313" key="2">
    <source>
        <dbReference type="EMBL" id="EWM24079.1"/>
    </source>
</evidence>
<dbReference type="AlphaFoldDB" id="W7TUU9"/>
<proteinExistence type="predicted"/>
<protein>
    <submittedName>
        <fullName evidence="2">Uncharacterized protein</fullName>
    </submittedName>
</protein>
<organism evidence="2 3">
    <name type="scientific">Nannochloropsis gaditana</name>
    <dbReference type="NCBI Taxonomy" id="72520"/>
    <lineage>
        <taxon>Eukaryota</taxon>
        <taxon>Sar</taxon>
        <taxon>Stramenopiles</taxon>
        <taxon>Ochrophyta</taxon>
        <taxon>Eustigmatophyceae</taxon>
        <taxon>Eustigmatales</taxon>
        <taxon>Monodopsidaceae</taxon>
        <taxon>Nannochloropsis</taxon>
    </lineage>
</organism>
<feature type="compositionally biased region" description="Gly residues" evidence="1">
    <location>
        <begin position="83"/>
        <end position="98"/>
    </location>
</feature>
<dbReference type="EMBL" id="AZIL01001402">
    <property type="protein sequence ID" value="EWM24079.1"/>
    <property type="molecule type" value="Genomic_DNA"/>
</dbReference>